<feature type="domain" description="Aldehyde dehydrogenase" evidence="2">
    <location>
        <begin position="13"/>
        <end position="424"/>
    </location>
</feature>
<dbReference type="Gene3D" id="3.40.309.10">
    <property type="entry name" value="Aldehyde Dehydrogenase, Chain A, domain 2"/>
    <property type="match status" value="1"/>
</dbReference>
<dbReference type="InterPro" id="IPR050740">
    <property type="entry name" value="Aldehyde_DH_Superfamily"/>
</dbReference>
<name>A0AAF0CRF0_9BACT</name>
<dbReference type="Gene3D" id="3.40.605.10">
    <property type="entry name" value="Aldehyde Dehydrogenase, Chain A, domain 1"/>
    <property type="match status" value="1"/>
</dbReference>
<dbReference type="Pfam" id="PF00171">
    <property type="entry name" value="Aldedh"/>
    <property type="match status" value="1"/>
</dbReference>
<dbReference type="KEGG" id="slom:PXH66_07520"/>
<dbReference type="InterPro" id="IPR015590">
    <property type="entry name" value="Aldehyde_DH_dom"/>
</dbReference>
<keyword evidence="1" id="KW-0560">Oxidoreductase</keyword>
<evidence type="ECO:0000313" key="3">
    <source>
        <dbReference type="EMBL" id="WED66698.1"/>
    </source>
</evidence>
<dbReference type="Proteomes" id="UP001218638">
    <property type="component" value="Chromosome"/>
</dbReference>
<evidence type="ECO:0000313" key="4">
    <source>
        <dbReference type="Proteomes" id="UP001218638"/>
    </source>
</evidence>
<dbReference type="AlphaFoldDB" id="A0AAF0CRF0"/>
<dbReference type="RefSeq" id="WP_330928860.1">
    <property type="nucleotide sequence ID" value="NZ_CP119075.1"/>
</dbReference>
<evidence type="ECO:0000256" key="1">
    <source>
        <dbReference type="ARBA" id="ARBA00023002"/>
    </source>
</evidence>
<proteinExistence type="predicted"/>
<sequence>MKPLHPLLIDGVWTSPEESTDSFSAADPSTGEDLTAYFPLSGQATIDRLLNAAGLASRTLANTAPTALASFLDNYATAIDEHAEELATLAHRETGLPRRPRLLEVEIPRTIKQLRDAAQSARSEDWTMPTIDTAHDIRSRLESLAKPVLVMGPNNFPFAYNGICGGDFAAAVATGHAVIAKSHPAHPGTTQRLAELALVAATAAHLPPATVQLFYHCSPEVGLSLAGDSRLGAIGFTGSETAGRKIKAAADAVGTPGYFEMSGVNPVTILPGALVERPEEIAHEFCDSCHQGTGQFCTSPGLVLTVEGLGFDRFLAAAAKRFDGATLGPMLSRALPSHLKASVKALLHAGALMVARGTTPAETGFTVAPVLLRVSGRTFLNDPAVFQNEMFGPAALVVVAANSTELVQIAQRLNASLTGSIYSVTDQTDDLLYERISSILAPRIGRLLNDKMPTGVAVSPAMMHGGPFPAGGHPGFTAVGMPASLRRFGALRCYDHVRPHRLPASLRNENPTGKLWRSIDGVWTQSDASASG</sequence>
<dbReference type="PANTHER" id="PTHR43353">
    <property type="entry name" value="SUCCINATE-SEMIALDEHYDE DEHYDROGENASE, MITOCHONDRIAL"/>
    <property type="match status" value="1"/>
</dbReference>
<dbReference type="InterPro" id="IPR016161">
    <property type="entry name" value="Ald_DH/histidinol_DH"/>
</dbReference>
<dbReference type="InterPro" id="IPR016162">
    <property type="entry name" value="Ald_DH_N"/>
</dbReference>
<keyword evidence="4" id="KW-1185">Reference proteome</keyword>
<dbReference type="PANTHER" id="PTHR43353:SF3">
    <property type="entry name" value="ALDEHYDE DEHYDROGENASE-RELATED"/>
    <property type="match status" value="1"/>
</dbReference>
<protein>
    <submittedName>
        <fullName evidence="3">Aldehyde dehydrogenase family protein</fullName>
    </submittedName>
</protein>
<reference evidence="3" key="1">
    <citation type="submission" date="2023-03" db="EMBL/GenBank/DDBJ databases">
        <title>Lomoglobus Profundus gen. nov., sp. nov., a novel member of the phylum Verrucomicrobia, isolated from deep-marine sediment of South China Sea.</title>
        <authorList>
            <person name="Ahmad T."/>
            <person name="Ishaq S.E."/>
            <person name="Wang F."/>
        </authorList>
    </citation>
    <scope>NUCLEOTIDE SEQUENCE</scope>
    <source>
        <strain evidence="3">LMO-M01</strain>
    </source>
</reference>
<dbReference type="SUPFAM" id="SSF53720">
    <property type="entry name" value="ALDH-like"/>
    <property type="match status" value="1"/>
</dbReference>
<dbReference type="InterPro" id="IPR016163">
    <property type="entry name" value="Ald_DH_C"/>
</dbReference>
<gene>
    <name evidence="3" type="ORF">PXH66_07520</name>
</gene>
<evidence type="ECO:0000259" key="2">
    <source>
        <dbReference type="Pfam" id="PF00171"/>
    </source>
</evidence>
<organism evidence="3 4">
    <name type="scientific">Synoicihabitans lomoniglobus</name>
    <dbReference type="NCBI Taxonomy" id="2909285"/>
    <lineage>
        <taxon>Bacteria</taxon>
        <taxon>Pseudomonadati</taxon>
        <taxon>Verrucomicrobiota</taxon>
        <taxon>Opitutia</taxon>
        <taxon>Opitutales</taxon>
        <taxon>Opitutaceae</taxon>
        <taxon>Synoicihabitans</taxon>
    </lineage>
</organism>
<accession>A0AAF0CRF0</accession>
<dbReference type="EMBL" id="CP119075">
    <property type="protein sequence ID" value="WED66698.1"/>
    <property type="molecule type" value="Genomic_DNA"/>
</dbReference>
<dbReference type="GO" id="GO:0016620">
    <property type="term" value="F:oxidoreductase activity, acting on the aldehyde or oxo group of donors, NAD or NADP as acceptor"/>
    <property type="evidence" value="ECO:0007669"/>
    <property type="project" value="InterPro"/>
</dbReference>